<dbReference type="RefSeq" id="WP_014270521.1">
    <property type="nucleotide sequence ID" value="NC_016633.1"/>
</dbReference>
<dbReference type="KEGG" id="sgp:SpiGrapes_1884"/>
<name>G8QYQ1_SPHPG</name>
<dbReference type="AlphaFoldDB" id="G8QYQ1"/>
<organism evidence="2 3">
    <name type="scientific">Sphaerochaeta pleomorpha (strain ATCC BAA-1885 / DSM 22778 / Grapes)</name>
    <dbReference type="NCBI Taxonomy" id="158190"/>
    <lineage>
        <taxon>Bacteria</taxon>
        <taxon>Pseudomonadati</taxon>
        <taxon>Spirochaetota</taxon>
        <taxon>Spirochaetia</taxon>
        <taxon>Spirochaetales</taxon>
        <taxon>Sphaerochaetaceae</taxon>
        <taxon>Sphaerochaeta</taxon>
    </lineage>
</organism>
<protein>
    <submittedName>
        <fullName evidence="2">Uncharacterized protein</fullName>
    </submittedName>
</protein>
<sequence length="135" mass="14696">MADKKTSSVLLRIVIALLYISMGLQGLVNGGSSEAIGSLFNAFDSDAMVYILSTVVLLGGILLFVPLFAKGLSPVFVKGGMIAILVIWVAIVFFADFAPGFRGYDAKSWISWIEMFMYHLIVLFATYEVCKKALA</sequence>
<reference evidence="2 3" key="1">
    <citation type="submission" date="2011-11" db="EMBL/GenBank/DDBJ databases">
        <title>Complete sequence of Spirochaeta sp. grapes.</title>
        <authorList>
            <consortium name="US DOE Joint Genome Institute"/>
            <person name="Lucas S."/>
            <person name="Han J."/>
            <person name="Lapidus A."/>
            <person name="Cheng J.-F."/>
            <person name="Goodwin L."/>
            <person name="Pitluck S."/>
            <person name="Peters L."/>
            <person name="Ovchinnikova G."/>
            <person name="Munk A.C."/>
            <person name="Detter J.C."/>
            <person name="Han C."/>
            <person name="Tapia R."/>
            <person name="Land M."/>
            <person name="Hauser L."/>
            <person name="Kyrpides N."/>
            <person name="Ivanova N."/>
            <person name="Pagani I."/>
            <person name="Ritalahtilisa K."/>
            <person name="Loeffler F."/>
            <person name="Woyke T."/>
        </authorList>
    </citation>
    <scope>NUCLEOTIDE SEQUENCE [LARGE SCALE GENOMIC DNA]</scope>
    <source>
        <strain evidence="3">ATCC BAA-1885 / DSM 22778 / Grapes</strain>
    </source>
</reference>
<feature type="transmembrane region" description="Helical" evidence="1">
    <location>
        <begin position="109"/>
        <end position="130"/>
    </location>
</feature>
<keyword evidence="3" id="KW-1185">Reference proteome</keyword>
<feature type="transmembrane region" description="Helical" evidence="1">
    <location>
        <begin position="9"/>
        <end position="28"/>
    </location>
</feature>
<proteinExistence type="predicted"/>
<gene>
    <name evidence="2" type="ordered locus">SpiGrapes_1884</name>
</gene>
<evidence type="ECO:0000256" key="1">
    <source>
        <dbReference type="SAM" id="Phobius"/>
    </source>
</evidence>
<dbReference type="Proteomes" id="UP000005632">
    <property type="component" value="Chromosome"/>
</dbReference>
<keyword evidence="1" id="KW-1133">Transmembrane helix</keyword>
<evidence type="ECO:0000313" key="3">
    <source>
        <dbReference type="Proteomes" id="UP000005632"/>
    </source>
</evidence>
<feature type="transmembrane region" description="Helical" evidence="1">
    <location>
        <begin position="75"/>
        <end position="97"/>
    </location>
</feature>
<evidence type="ECO:0000313" key="2">
    <source>
        <dbReference type="EMBL" id="AEV29678.1"/>
    </source>
</evidence>
<dbReference type="HOGENOM" id="CLU_1884454_0_0_12"/>
<keyword evidence="1" id="KW-0812">Transmembrane</keyword>
<keyword evidence="1" id="KW-0472">Membrane</keyword>
<dbReference type="STRING" id="158190.SpiGrapes_1884"/>
<feature type="transmembrane region" description="Helical" evidence="1">
    <location>
        <begin position="48"/>
        <end position="68"/>
    </location>
</feature>
<accession>G8QYQ1</accession>
<dbReference type="EMBL" id="CP003155">
    <property type="protein sequence ID" value="AEV29678.1"/>
    <property type="molecule type" value="Genomic_DNA"/>
</dbReference>